<keyword evidence="6" id="KW-0413">Isomerase</keyword>
<dbReference type="Gene3D" id="2.40.10.240">
    <property type="entry name" value="QueA-like"/>
    <property type="match status" value="1"/>
</dbReference>
<comment type="similarity">
    <text evidence="5">Belongs to the QueA family.</text>
</comment>
<dbReference type="GO" id="GO:0005737">
    <property type="term" value="C:cytoplasm"/>
    <property type="evidence" value="ECO:0007669"/>
    <property type="project" value="UniProtKB-SubCell"/>
</dbReference>
<comment type="subcellular location">
    <subcellularLocation>
        <location evidence="5">Cytoplasm</location>
    </subcellularLocation>
</comment>
<comment type="subunit">
    <text evidence="5">Monomer.</text>
</comment>
<dbReference type="NCBIfam" id="NF001140">
    <property type="entry name" value="PRK00147.1"/>
    <property type="match status" value="1"/>
</dbReference>
<comment type="catalytic activity">
    <reaction evidence="5">
        <text>7-aminomethyl-7-carbaguanosine(34) in tRNA + S-adenosyl-L-methionine = epoxyqueuosine(34) in tRNA + adenine + L-methionine + 2 H(+)</text>
        <dbReference type="Rhea" id="RHEA:32155"/>
        <dbReference type="Rhea" id="RHEA-COMP:10342"/>
        <dbReference type="Rhea" id="RHEA-COMP:18582"/>
        <dbReference type="ChEBI" id="CHEBI:15378"/>
        <dbReference type="ChEBI" id="CHEBI:16708"/>
        <dbReference type="ChEBI" id="CHEBI:57844"/>
        <dbReference type="ChEBI" id="CHEBI:59789"/>
        <dbReference type="ChEBI" id="CHEBI:82833"/>
        <dbReference type="ChEBI" id="CHEBI:194443"/>
        <dbReference type="EC" id="2.4.99.17"/>
    </reaction>
</comment>
<dbReference type="Pfam" id="PF02547">
    <property type="entry name" value="Queuosine_synth"/>
    <property type="match status" value="1"/>
</dbReference>
<evidence type="ECO:0000256" key="5">
    <source>
        <dbReference type="HAMAP-Rule" id="MF_00113"/>
    </source>
</evidence>
<keyword evidence="2 5" id="KW-0808">Transferase</keyword>
<evidence type="ECO:0000256" key="4">
    <source>
        <dbReference type="ARBA" id="ARBA00022785"/>
    </source>
</evidence>
<keyword evidence="1 5" id="KW-0963">Cytoplasm</keyword>
<dbReference type="InterPro" id="IPR036100">
    <property type="entry name" value="QueA_sf"/>
</dbReference>
<dbReference type="STRING" id="1619013.UT41_C0001G0473"/>
<gene>
    <name evidence="5" type="primary">queA</name>
    <name evidence="6" type="ORF">UT41_C0001G0473</name>
</gene>
<comment type="caution">
    <text evidence="6">The sequence shown here is derived from an EMBL/GenBank/DDBJ whole genome shotgun (WGS) entry which is preliminary data.</text>
</comment>
<dbReference type="AlphaFoldDB" id="A0A0G0N9R3"/>
<dbReference type="Gene3D" id="3.40.1780.10">
    <property type="entry name" value="QueA-like"/>
    <property type="match status" value="1"/>
</dbReference>
<comment type="function">
    <text evidence="5">Transfers and isomerizes the ribose moiety from AdoMet to the 7-aminomethyl group of 7-deazaguanine (preQ1-tRNA) to give epoxyqueuosine (oQ-tRNA).</text>
</comment>
<dbReference type="PATRIC" id="fig|1619013.3.peg.489"/>
<dbReference type="SUPFAM" id="SSF111337">
    <property type="entry name" value="QueA-like"/>
    <property type="match status" value="1"/>
</dbReference>
<dbReference type="InterPro" id="IPR003699">
    <property type="entry name" value="QueA"/>
</dbReference>
<dbReference type="HAMAP" id="MF_00113">
    <property type="entry name" value="QueA"/>
    <property type="match status" value="1"/>
</dbReference>
<dbReference type="GO" id="GO:0051075">
    <property type="term" value="F:S-adenosylmethionine:tRNA ribosyltransferase-isomerase activity"/>
    <property type="evidence" value="ECO:0007669"/>
    <property type="project" value="UniProtKB-EC"/>
</dbReference>
<keyword evidence="4 5" id="KW-0671">Queuosine biosynthesis</keyword>
<evidence type="ECO:0000313" key="6">
    <source>
        <dbReference type="EMBL" id="KKR12929.1"/>
    </source>
</evidence>
<comment type="pathway">
    <text evidence="5">tRNA modification; tRNA-queuosine biosynthesis.</text>
</comment>
<evidence type="ECO:0000313" key="7">
    <source>
        <dbReference type="Proteomes" id="UP000034665"/>
    </source>
</evidence>
<protein>
    <recommendedName>
        <fullName evidence="5">S-adenosylmethionine:tRNA ribosyltransferase-isomerase</fullName>
        <ecNumber evidence="5">2.4.99.17</ecNumber>
    </recommendedName>
    <alternativeName>
        <fullName evidence="5">Queuosine biosynthesis protein QueA</fullName>
    </alternativeName>
</protein>
<evidence type="ECO:0000256" key="1">
    <source>
        <dbReference type="ARBA" id="ARBA00022490"/>
    </source>
</evidence>
<dbReference type="UniPathway" id="UPA00392"/>
<dbReference type="PANTHER" id="PTHR30307">
    <property type="entry name" value="S-ADENOSYLMETHIONINE:TRNA RIBOSYLTRANSFERASE-ISOMERASE"/>
    <property type="match status" value="1"/>
</dbReference>
<evidence type="ECO:0000256" key="3">
    <source>
        <dbReference type="ARBA" id="ARBA00022691"/>
    </source>
</evidence>
<proteinExistence type="inferred from homology"/>
<dbReference type="Proteomes" id="UP000034665">
    <property type="component" value="Unassembled WGS sequence"/>
</dbReference>
<name>A0A0G0N9R3_9BACT</name>
<organism evidence="6 7">
    <name type="scientific">Candidatus Wolfebacteria bacterium GW2011_GWC2_39_22</name>
    <dbReference type="NCBI Taxonomy" id="1619013"/>
    <lineage>
        <taxon>Bacteria</taxon>
        <taxon>Candidatus Wolfeibacteriota</taxon>
    </lineage>
</organism>
<evidence type="ECO:0000256" key="2">
    <source>
        <dbReference type="ARBA" id="ARBA00022679"/>
    </source>
</evidence>
<dbReference type="GO" id="GO:0008616">
    <property type="term" value="P:tRNA queuosine(34) biosynthetic process"/>
    <property type="evidence" value="ECO:0007669"/>
    <property type="project" value="UniProtKB-UniRule"/>
</dbReference>
<dbReference type="PANTHER" id="PTHR30307:SF0">
    <property type="entry name" value="S-ADENOSYLMETHIONINE:TRNA RIBOSYLTRANSFERASE-ISOMERASE"/>
    <property type="match status" value="1"/>
</dbReference>
<accession>A0A0G0N9R3</accession>
<keyword evidence="3 5" id="KW-0949">S-adenosyl-L-methionine</keyword>
<dbReference type="EMBL" id="LBWR01000001">
    <property type="protein sequence ID" value="KKR12929.1"/>
    <property type="molecule type" value="Genomic_DNA"/>
</dbReference>
<reference evidence="6 7" key="1">
    <citation type="journal article" date="2015" name="Nature">
        <title>rRNA introns, odd ribosomes, and small enigmatic genomes across a large radiation of phyla.</title>
        <authorList>
            <person name="Brown C.T."/>
            <person name="Hug L.A."/>
            <person name="Thomas B.C."/>
            <person name="Sharon I."/>
            <person name="Castelle C.J."/>
            <person name="Singh A."/>
            <person name="Wilkins M.J."/>
            <person name="Williams K.H."/>
            <person name="Banfield J.F."/>
        </authorList>
    </citation>
    <scope>NUCLEOTIDE SEQUENCE [LARGE SCALE GENOMIC DNA]</scope>
</reference>
<sequence length="345" mass="38818">MKQLLEQTIQAYDYAFPETLIAQNPASPRDSAKLLIYDRKNDEVAESTFAHIGEYLPKNAVLVFNQTKVFPARLKVTKPTGGEARILYIATEGDCIRVMSDRKLIVGTNVLIAKDLFLTVVSHDEKQYLLKPSFPIQQLAAVLERYGITPIPPYIKKTPLTESALRKRYQTVFAKHSGSVAAPTASLHFTDRLLKKLQRSGIDIRFVTLHVNIGTFAPLTQEHLDTGALHIEQYEIDKETAAFLNNAKKEGRPIIGVGTTVVRTLESATKKGELKNLSDNTSIFIQEGYRFTFIDGMITNFHVPQSSLLMLVAALIGKDKLFELYRLAIKHKFRFFSFGDGMLIR</sequence>
<dbReference type="NCBIfam" id="TIGR00113">
    <property type="entry name" value="queA"/>
    <property type="match status" value="1"/>
</dbReference>
<dbReference type="InterPro" id="IPR042119">
    <property type="entry name" value="QueA_dom2"/>
</dbReference>
<dbReference type="EC" id="2.4.99.17" evidence="5"/>
<dbReference type="InterPro" id="IPR042118">
    <property type="entry name" value="QueA_dom1"/>
</dbReference>